<keyword evidence="3" id="KW-1185">Reference proteome</keyword>
<organism evidence="2 3">
    <name type="scientific">Rhodococcus gannanensis</name>
    <dbReference type="NCBI Taxonomy" id="1960308"/>
    <lineage>
        <taxon>Bacteria</taxon>
        <taxon>Bacillati</taxon>
        <taxon>Actinomycetota</taxon>
        <taxon>Actinomycetes</taxon>
        <taxon>Mycobacteriales</taxon>
        <taxon>Nocardiaceae</taxon>
        <taxon>Rhodococcus</taxon>
    </lineage>
</organism>
<gene>
    <name evidence="2" type="ORF">ACFSJG_22580</name>
</gene>
<reference evidence="3" key="1">
    <citation type="journal article" date="2019" name="Int. J. Syst. Evol. Microbiol.">
        <title>The Global Catalogue of Microorganisms (GCM) 10K type strain sequencing project: providing services to taxonomists for standard genome sequencing and annotation.</title>
        <authorList>
            <consortium name="The Broad Institute Genomics Platform"/>
            <consortium name="The Broad Institute Genome Sequencing Center for Infectious Disease"/>
            <person name="Wu L."/>
            <person name="Ma J."/>
        </authorList>
    </citation>
    <scope>NUCLEOTIDE SEQUENCE [LARGE SCALE GENOMIC DNA]</scope>
    <source>
        <strain evidence="3">DT72</strain>
    </source>
</reference>
<dbReference type="Proteomes" id="UP001597286">
    <property type="component" value="Unassembled WGS sequence"/>
</dbReference>
<name>A0ABW4PB93_9NOCA</name>
<dbReference type="RefSeq" id="WP_378487465.1">
    <property type="nucleotide sequence ID" value="NZ_JBHUFB010000020.1"/>
</dbReference>
<keyword evidence="1" id="KW-0732">Signal</keyword>
<evidence type="ECO:0000313" key="2">
    <source>
        <dbReference type="EMBL" id="MFD1815014.1"/>
    </source>
</evidence>
<evidence type="ECO:0000256" key="1">
    <source>
        <dbReference type="SAM" id="SignalP"/>
    </source>
</evidence>
<evidence type="ECO:0000313" key="3">
    <source>
        <dbReference type="Proteomes" id="UP001597286"/>
    </source>
</evidence>
<evidence type="ECO:0008006" key="4">
    <source>
        <dbReference type="Google" id="ProtNLM"/>
    </source>
</evidence>
<proteinExistence type="predicted"/>
<sequence length="124" mass="12842">MSAVTRIARIATVAAGSAAVLASTAAIASADPSASAVAERFTPLAGGSHTEYAVNPVLTQDDLLYTNKDFTSVPGVLAHSIDGRNFSYYRLVDGARISMARVNEVCLPTGVCHGFVIDAPSPVF</sequence>
<dbReference type="EMBL" id="JBHUFB010000020">
    <property type="protein sequence ID" value="MFD1815014.1"/>
    <property type="molecule type" value="Genomic_DNA"/>
</dbReference>
<accession>A0ABW4PB93</accession>
<protein>
    <recommendedName>
        <fullName evidence="4">Dioxygenase</fullName>
    </recommendedName>
</protein>
<feature type="signal peptide" evidence="1">
    <location>
        <begin position="1"/>
        <end position="30"/>
    </location>
</feature>
<comment type="caution">
    <text evidence="2">The sequence shown here is derived from an EMBL/GenBank/DDBJ whole genome shotgun (WGS) entry which is preliminary data.</text>
</comment>
<feature type="chain" id="PRO_5047108929" description="Dioxygenase" evidence="1">
    <location>
        <begin position="31"/>
        <end position="124"/>
    </location>
</feature>